<keyword evidence="4 7" id="KW-0812">Transmembrane</keyword>
<feature type="transmembrane region" description="Helical" evidence="7">
    <location>
        <begin position="29"/>
        <end position="46"/>
    </location>
</feature>
<feature type="transmembrane region" description="Helical" evidence="7">
    <location>
        <begin position="188"/>
        <end position="206"/>
    </location>
</feature>
<evidence type="ECO:0000256" key="3">
    <source>
        <dbReference type="ARBA" id="ARBA00022475"/>
    </source>
</evidence>
<dbReference type="PROSITE" id="PS50928">
    <property type="entry name" value="ABC_TM1"/>
    <property type="match status" value="1"/>
</dbReference>
<feature type="domain" description="ABC transmembrane type-1" evidence="9">
    <location>
        <begin position="80"/>
        <end position="261"/>
    </location>
</feature>
<keyword evidence="5 7" id="KW-1133">Transmembrane helix</keyword>
<evidence type="ECO:0000256" key="8">
    <source>
        <dbReference type="SAM" id="MobiDB-lite"/>
    </source>
</evidence>
<dbReference type="GO" id="GO:0005886">
    <property type="term" value="C:plasma membrane"/>
    <property type="evidence" value="ECO:0007669"/>
    <property type="project" value="UniProtKB-SubCell"/>
</dbReference>
<dbReference type="RefSeq" id="WP_313544914.1">
    <property type="nucleotide sequence ID" value="NZ_CP134880.1"/>
</dbReference>
<dbReference type="AlphaFoldDB" id="A0AA96FH76"/>
<name>A0AA96FH76_9MICO</name>
<feature type="region of interest" description="Disordered" evidence="8">
    <location>
        <begin position="1"/>
        <end position="20"/>
    </location>
</feature>
<reference evidence="10" key="1">
    <citation type="submission" date="2023-09" db="EMBL/GenBank/DDBJ databases">
        <title>Demequina sp. a novel bacteria isolated from Capsicum annuum.</title>
        <authorList>
            <person name="Humaira Z."/>
            <person name="Lee J."/>
            <person name="Cho D."/>
        </authorList>
    </citation>
    <scope>NUCLEOTIDE SEQUENCE</scope>
    <source>
        <strain evidence="10">PMTSA13</strain>
    </source>
</reference>
<dbReference type="Pfam" id="PF00528">
    <property type="entry name" value="BPD_transp_1"/>
    <property type="match status" value="1"/>
</dbReference>
<dbReference type="CDD" id="cd06261">
    <property type="entry name" value="TM_PBP2"/>
    <property type="match status" value="1"/>
</dbReference>
<evidence type="ECO:0000256" key="2">
    <source>
        <dbReference type="ARBA" id="ARBA00022448"/>
    </source>
</evidence>
<evidence type="ECO:0000259" key="9">
    <source>
        <dbReference type="PROSITE" id="PS50928"/>
    </source>
</evidence>
<evidence type="ECO:0000256" key="4">
    <source>
        <dbReference type="ARBA" id="ARBA00022692"/>
    </source>
</evidence>
<comment type="similarity">
    <text evidence="7">Belongs to the binding-protein-dependent transport system permease family.</text>
</comment>
<evidence type="ECO:0000256" key="7">
    <source>
        <dbReference type="RuleBase" id="RU363032"/>
    </source>
</evidence>
<evidence type="ECO:0000256" key="1">
    <source>
        <dbReference type="ARBA" id="ARBA00004651"/>
    </source>
</evidence>
<keyword evidence="6 7" id="KW-0472">Membrane</keyword>
<organism evidence="10">
    <name type="scientific">Demequina capsici</name>
    <dbReference type="NCBI Taxonomy" id="3075620"/>
    <lineage>
        <taxon>Bacteria</taxon>
        <taxon>Bacillati</taxon>
        <taxon>Actinomycetota</taxon>
        <taxon>Actinomycetes</taxon>
        <taxon>Micrococcales</taxon>
        <taxon>Demequinaceae</taxon>
        <taxon>Demequina</taxon>
    </lineage>
</organism>
<dbReference type="GO" id="GO:0055085">
    <property type="term" value="P:transmembrane transport"/>
    <property type="evidence" value="ECO:0007669"/>
    <property type="project" value="InterPro"/>
</dbReference>
<keyword evidence="2 7" id="KW-0813">Transport</keyword>
<feature type="transmembrane region" description="Helical" evidence="7">
    <location>
        <begin position="120"/>
        <end position="141"/>
    </location>
</feature>
<dbReference type="Gene3D" id="1.10.3720.10">
    <property type="entry name" value="MetI-like"/>
    <property type="match status" value="1"/>
</dbReference>
<feature type="transmembrane region" description="Helical" evidence="7">
    <location>
        <begin position="87"/>
        <end position="108"/>
    </location>
</feature>
<sequence length="274" mass="28760">MTVSPIVTGPASHVRPPGRHAPTLRTQAALVRWGTIAVAVLVWEVVTRTVLADDPYLAPPSAVLTTGLSQVLQPDALGELWNTTARFLVSFAVVAALGIPLGIVLGRISRAFYEGSRDVVTILYATPLVPFYPLLVLWVGLGAPSEIAFGVLHGIVPVVLIVMTASHGVRSDLLEAAHTMGASRMERLAAVVVPASLGEIVGALKIGASLTMLGVLLAELMISIDGVGSFIARQIVNHQAERLDAMILVVCVGVVAVNSLLSAVERRVSHDGGR</sequence>
<dbReference type="Proteomes" id="UP001303408">
    <property type="component" value="Chromosome"/>
</dbReference>
<evidence type="ECO:0000256" key="6">
    <source>
        <dbReference type="ARBA" id="ARBA00023136"/>
    </source>
</evidence>
<dbReference type="SUPFAM" id="SSF161098">
    <property type="entry name" value="MetI-like"/>
    <property type="match status" value="1"/>
</dbReference>
<dbReference type="InterPro" id="IPR035906">
    <property type="entry name" value="MetI-like_sf"/>
</dbReference>
<dbReference type="InterPro" id="IPR000515">
    <property type="entry name" value="MetI-like"/>
</dbReference>
<dbReference type="PANTHER" id="PTHR30151:SF0">
    <property type="entry name" value="ABC TRANSPORTER PERMEASE PROTEIN MJ0413-RELATED"/>
    <property type="match status" value="1"/>
</dbReference>
<dbReference type="KEGG" id="dcp:RN607_05590"/>
<feature type="transmembrane region" description="Helical" evidence="7">
    <location>
        <begin position="243"/>
        <end position="264"/>
    </location>
</feature>
<gene>
    <name evidence="10" type="ORF">RN607_05590</name>
</gene>
<dbReference type="PANTHER" id="PTHR30151">
    <property type="entry name" value="ALKANE SULFONATE ABC TRANSPORTER-RELATED, MEMBRANE SUBUNIT"/>
    <property type="match status" value="1"/>
</dbReference>
<evidence type="ECO:0000256" key="5">
    <source>
        <dbReference type="ARBA" id="ARBA00022989"/>
    </source>
</evidence>
<comment type="subcellular location">
    <subcellularLocation>
        <location evidence="1 7">Cell membrane</location>
        <topology evidence="1 7">Multi-pass membrane protein</topology>
    </subcellularLocation>
</comment>
<protein>
    <submittedName>
        <fullName evidence="10">ABC transporter permease subunit</fullName>
    </submittedName>
</protein>
<accession>A0AA96FH76</accession>
<keyword evidence="3" id="KW-1003">Cell membrane</keyword>
<feature type="transmembrane region" description="Helical" evidence="7">
    <location>
        <begin position="147"/>
        <end position="167"/>
    </location>
</feature>
<proteinExistence type="inferred from homology"/>
<evidence type="ECO:0000313" key="10">
    <source>
        <dbReference type="EMBL" id="WNM28475.1"/>
    </source>
</evidence>
<dbReference type="EMBL" id="CP134880">
    <property type="protein sequence ID" value="WNM28475.1"/>
    <property type="molecule type" value="Genomic_DNA"/>
</dbReference>